<evidence type="ECO:0000313" key="3">
    <source>
        <dbReference type="Proteomes" id="UP000198661"/>
    </source>
</evidence>
<keyword evidence="1" id="KW-0472">Membrane</keyword>
<sequence length="210" mass="22590">MGRIARALYDERKLIGGAALILIAGMLIGYFNAEEIDQAFRQSGMYGALEQMVRRIHANPDFLTAFGLIFFNNVRAAVTTIGLGIFLGVYPVLMLMANGMMLGVILHQSAVEAGVHPLVLFVTKVLPHGILELPAIIIAAAYGMRLGITFVRWLLSWFVPGGRAAGTREWRRLFDRIPAAAALVMVLLLAAAAIEAGLIIAFGSRGGVIG</sequence>
<feature type="transmembrane region" description="Helical" evidence="1">
    <location>
        <begin position="180"/>
        <end position="202"/>
    </location>
</feature>
<protein>
    <submittedName>
        <fullName evidence="2">Stage II sporulation protein M</fullName>
    </submittedName>
</protein>
<dbReference type="RefSeq" id="WP_177199131.1">
    <property type="nucleotide sequence ID" value="NZ_FOOK01000022.1"/>
</dbReference>
<keyword evidence="1" id="KW-0812">Transmembrane</keyword>
<reference evidence="2 3" key="1">
    <citation type="submission" date="2016-10" db="EMBL/GenBank/DDBJ databases">
        <authorList>
            <person name="de Groot N.N."/>
        </authorList>
    </citation>
    <scope>NUCLEOTIDE SEQUENCE [LARGE SCALE GENOMIC DNA]</scope>
    <source>
        <strain evidence="2 3">DSM 44945</strain>
    </source>
</reference>
<dbReference type="Pfam" id="PF01944">
    <property type="entry name" value="SpoIIM"/>
    <property type="match status" value="1"/>
</dbReference>
<dbReference type="InterPro" id="IPR002798">
    <property type="entry name" value="SpoIIM-like"/>
</dbReference>
<dbReference type="EMBL" id="FOOK01000022">
    <property type="protein sequence ID" value="SFG24962.1"/>
    <property type="molecule type" value="Genomic_DNA"/>
</dbReference>
<dbReference type="STRING" id="201973.SAMN04488025_12273"/>
<proteinExistence type="predicted"/>
<gene>
    <name evidence="2" type="ORF">SAMN04488025_12273</name>
</gene>
<dbReference type="AlphaFoldDB" id="A0A1I2Q9A8"/>
<evidence type="ECO:0000313" key="2">
    <source>
        <dbReference type="EMBL" id="SFG24962.1"/>
    </source>
</evidence>
<dbReference type="PANTHER" id="PTHR35337:SF1">
    <property type="entry name" value="SLR1478 PROTEIN"/>
    <property type="match status" value="1"/>
</dbReference>
<organism evidence="2 3">
    <name type="scientific">Planifilum fulgidum</name>
    <dbReference type="NCBI Taxonomy" id="201973"/>
    <lineage>
        <taxon>Bacteria</taxon>
        <taxon>Bacillati</taxon>
        <taxon>Bacillota</taxon>
        <taxon>Bacilli</taxon>
        <taxon>Bacillales</taxon>
        <taxon>Thermoactinomycetaceae</taxon>
        <taxon>Planifilum</taxon>
    </lineage>
</organism>
<dbReference type="Proteomes" id="UP000198661">
    <property type="component" value="Unassembled WGS sequence"/>
</dbReference>
<evidence type="ECO:0000256" key="1">
    <source>
        <dbReference type="SAM" id="Phobius"/>
    </source>
</evidence>
<dbReference type="PANTHER" id="PTHR35337">
    <property type="entry name" value="SLR1478 PROTEIN"/>
    <property type="match status" value="1"/>
</dbReference>
<name>A0A1I2Q9A8_9BACL</name>
<keyword evidence="1" id="KW-1133">Transmembrane helix</keyword>
<accession>A0A1I2Q9A8</accession>
<feature type="transmembrane region" description="Helical" evidence="1">
    <location>
        <begin position="12"/>
        <end position="31"/>
    </location>
</feature>
<keyword evidence="3" id="KW-1185">Reference proteome</keyword>
<feature type="transmembrane region" description="Helical" evidence="1">
    <location>
        <begin position="76"/>
        <end position="97"/>
    </location>
</feature>